<organism evidence="3 4">
    <name type="scientific">Prymnesium parvum</name>
    <name type="common">Toxic golden alga</name>
    <dbReference type="NCBI Taxonomy" id="97485"/>
    <lineage>
        <taxon>Eukaryota</taxon>
        <taxon>Haptista</taxon>
        <taxon>Haptophyta</taxon>
        <taxon>Prymnesiophyceae</taxon>
        <taxon>Prymnesiales</taxon>
        <taxon>Prymnesiaceae</taxon>
        <taxon>Prymnesium</taxon>
    </lineage>
</organism>
<evidence type="ECO:0000256" key="1">
    <source>
        <dbReference type="SAM" id="Coils"/>
    </source>
</evidence>
<gene>
    <name evidence="3" type="ORF">AB1Y20_003712</name>
</gene>
<feature type="coiled-coil region" evidence="1">
    <location>
        <begin position="57"/>
        <end position="91"/>
    </location>
</feature>
<evidence type="ECO:0000256" key="2">
    <source>
        <dbReference type="SAM" id="MobiDB-lite"/>
    </source>
</evidence>
<feature type="compositionally biased region" description="Basic and acidic residues" evidence="2">
    <location>
        <begin position="28"/>
        <end position="40"/>
    </location>
</feature>
<name>A0AB34J5H0_PRYPA</name>
<proteinExistence type="predicted"/>
<evidence type="ECO:0008006" key="5">
    <source>
        <dbReference type="Google" id="ProtNLM"/>
    </source>
</evidence>
<reference evidence="3 4" key="1">
    <citation type="journal article" date="2024" name="Science">
        <title>Giant polyketide synthase enzymes in the biosynthesis of giant marine polyether toxins.</title>
        <authorList>
            <person name="Fallon T.R."/>
            <person name="Shende V.V."/>
            <person name="Wierzbicki I.H."/>
            <person name="Pendleton A.L."/>
            <person name="Watervoot N.F."/>
            <person name="Auber R.P."/>
            <person name="Gonzalez D.J."/>
            <person name="Wisecaver J.H."/>
            <person name="Moore B.S."/>
        </authorList>
    </citation>
    <scope>NUCLEOTIDE SEQUENCE [LARGE SCALE GENOMIC DNA]</scope>
    <source>
        <strain evidence="3 4">12B1</strain>
    </source>
</reference>
<protein>
    <recommendedName>
        <fullName evidence="5">Biogenesis of lysosome-related organelles complex 1 subunit 5</fullName>
    </recommendedName>
</protein>
<evidence type="ECO:0000313" key="4">
    <source>
        <dbReference type="Proteomes" id="UP001515480"/>
    </source>
</evidence>
<feature type="region of interest" description="Disordered" evidence="2">
    <location>
        <begin position="1"/>
        <end position="41"/>
    </location>
</feature>
<dbReference type="AlphaFoldDB" id="A0AB34J5H0"/>
<dbReference type="Proteomes" id="UP001515480">
    <property type="component" value="Unassembled WGS sequence"/>
</dbReference>
<sequence>MSHATVRPYTRPKIKDPSQDPVISMSRSRREKELKNEQTSREMSGVSGALLHRMHELRQVQQDIKELDEGVQEYQAQIDLLIERKARLQKTLAKHNDWCSTFDCMIGPFEQKYEDCKAEVKISFDHAKRKYKESLQKLIDDFGFHPTYKRWFDEF</sequence>
<keyword evidence="4" id="KW-1185">Reference proteome</keyword>
<evidence type="ECO:0000313" key="3">
    <source>
        <dbReference type="EMBL" id="KAL1514618.1"/>
    </source>
</evidence>
<comment type="caution">
    <text evidence="3">The sequence shown here is derived from an EMBL/GenBank/DDBJ whole genome shotgun (WGS) entry which is preliminary data.</text>
</comment>
<accession>A0AB34J5H0</accession>
<dbReference type="EMBL" id="JBGBPQ010000012">
    <property type="protein sequence ID" value="KAL1514618.1"/>
    <property type="molecule type" value="Genomic_DNA"/>
</dbReference>
<keyword evidence="1" id="KW-0175">Coiled coil</keyword>